<dbReference type="RefSeq" id="WP_038236355.1">
    <property type="nucleotide sequence ID" value="NZ_RCNR01000011.1"/>
</dbReference>
<gene>
    <name evidence="1" type="ORF">D9O36_08020</name>
</gene>
<dbReference type="EMBL" id="RCNR01000011">
    <property type="protein sequence ID" value="MUH35782.1"/>
    <property type="molecule type" value="Genomic_DNA"/>
</dbReference>
<dbReference type="OrthoDB" id="1100725at2"/>
<dbReference type="AlphaFoldDB" id="A0A7X2ZSV6"/>
<reference evidence="1 2" key="1">
    <citation type="journal article" date="2019" name="Mar. Drugs">
        <title>Comparative Genomics and CAZyme Genome Repertoires of Marine Zobellia amurskyensis KMM 3526(T) and Zobellia laminariae KMM 3676(T).</title>
        <authorList>
            <person name="Chernysheva N."/>
            <person name="Bystritskaya E."/>
            <person name="Stenkova A."/>
            <person name="Golovkin I."/>
            <person name="Nedashkovskaya O."/>
            <person name="Isaeva M."/>
        </authorList>
    </citation>
    <scope>NUCLEOTIDE SEQUENCE [LARGE SCALE GENOMIC DNA]</scope>
    <source>
        <strain evidence="1 2">KMM 3526</strain>
    </source>
</reference>
<proteinExistence type="predicted"/>
<accession>A0A7X2ZSV6</accession>
<comment type="caution">
    <text evidence="1">The sequence shown here is derived from an EMBL/GenBank/DDBJ whole genome shotgun (WGS) entry which is preliminary data.</text>
</comment>
<organism evidence="1 2">
    <name type="scientific">Zobellia amurskyensis</name>
    <dbReference type="NCBI Taxonomy" id="248905"/>
    <lineage>
        <taxon>Bacteria</taxon>
        <taxon>Pseudomonadati</taxon>
        <taxon>Bacteroidota</taxon>
        <taxon>Flavobacteriia</taxon>
        <taxon>Flavobacteriales</taxon>
        <taxon>Flavobacteriaceae</taxon>
        <taxon>Zobellia</taxon>
    </lineage>
</organism>
<name>A0A7X2ZSV6_9FLAO</name>
<sequence>MKNKLKEELRKLSTDIITSRDMEISDMYDAAKNLYEKLAVLKYIEEKLHDVEIDVSKNVIAAKFEKMANAVLRENASVPESNPHEEDIMIPGMDTIRDMVSEMPSHDQRVDEVLEEFLSKPNYMKNDQELFEPQKPVAPKQNGTIPKKEVHTKSLNDKISNKELKIDLNNRLAFVKHLFNGSTEDYNRVLSQLNTIDSEERSVSFINNMVKPDYNNWAGKEEYAERFMQFIQRKFS</sequence>
<protein>
    <submittedName>
        <fullName evidence="1">Uncharacterized protein</fullName>
    </submittedName>
</protein>
<evidence type="ECO:0000313" key="2">
    <source>
        <dbReference type="Proteomes" id="UP000540519"/>
    </source>
</evidence>
<dbReference type="Proteomes" id="UP000540519">
    <property type="component" value="Unassembled WGS sequence"/>
</dbReference>
<evidence type="ECO:0000313" key="1">
    <source>
        <dbReference type="EMBL" id="MUH35782.1"/>
    </source>
</evidence>
<keyword evidence="2" id="KW-1185">Reference proteome</keyword>